<gene>
    <name evidence="4" type="ORF">N8I77_001107</name>
</gene>
<dbReference type="Gene3D" id="3.90.640.10">
    <property type="entry name" value="Actin, Chain A, domain 4"/>
    <property type="match status" value="1"/>
</dbReference>
<organism evidence="4 5">
    <name type="scientific">Phomopsis amygdali</name>
    <name type="common">Fusicoccum amygdali</name>
    <dbReference type="NCBI Taxonomy" id="1214568"/>
    <lineage>
        <taxon>Eukaryota</taxon>
        <taxon>Fungi</taxon>
        <taxon>Dikarya</taxon>
        <taxon>Ascomycota</taxon>
        <taxon>Pezizomycotina</taxon>
        <taxon>Sordariomycetes</taxon>
        <taxon>Sordariomycetidae</taxon>
        <taxon>Diaporthales</taxon>
        <taxon>Diaporthaceae</taxon>
        <taxon>Diaporthe</taxon>
    </lineage>
</organism>
<dbReference type="InterPro" id="IPR043129">
    <property type="entry name" value="ATPase_NBD"/>
</dbReference>
<dbReference type="EMBL" id="JAUJFL010000001">
    <property type="protein sequence ID" value="KAK2614261.1"/>
    <property type="molecule type" value="Genomic_DNA"/>
</dbReference>
<evidence type="ECO:0000256" key="1">
    <source>
        <dbReference type="ARBA" id="ARBA00022741"/>
    </source>
</evidence>
<dbReference type="Gene3D" id="3.30.420.40">
    <property type="match status" value="2"/>
</dbReference>
<evidence type="ECO:0000256" key="3">
    <source>
        <dbReference type="SAM" id="MobiDB-lite"/>
    </source>
</evidence>
<dbReference type="AlphaFoldDB" id="A0AAD9SQ80"/>
<comment type="caution">
    <text evidence="4">The sequence shown here is derived from an EMBL/GenBank/DDBJ whole genome shotgun (WGS) entry which is preliminary data.</text>
</comment>
<dbReference type="SUPFAM" id="SSF53067">
    <property type="entry name" value="Actin-like ATPase domain"/>
    <property type="match status" value="2"/>
</dbReference>
<reference evidence="4" key="1">
    <citation type="submission" date="2023-06" db="EMBL/GenBank/DDBJ databases">
        <authorList>
            <person name="Noh H."/>
        </authorList>
    </citation>
    <scope>NUCLEOTIDE SEQUENCE</scope>
    <source>
        <strain evidence="4">DUCC20226</strain>
    </source>
</reference>
<dbReference type="InterPro" id="IPR013126">
    <property type="entry name" value="Hsp_70_fam"/>
</dbReference>
<evidence type="ECO:0000256" key="2">
    <source>
        <dbReference type="ARBA" id="ARBA00022840"/>
    </source>
</evidence>
<dbReference type="PANTHER" id="PTHR14187">
    <property type="entry name" value="ALPHA KINASE/ELONGATION FACTOR 2 KINASE"/>
    <property type="match status" value="1"/>
</dbReference>
<name>A0AAD9SQ80_PHOAM</name>
<proteinExistence type="predicted"/>
<accession>A0AAD9SQ80</accession>
<dbReference type="CDD" id="cd10170">
    <property type="entry name" value="ASKHA_NBD_HSP70"/>
    <property type="match status" value="1"/>
</dbReference>
<dbReference type="Pfam" id="PF00012">
    <property type="entry name" value="HSP70"/>
    <property type="match status" value="1"/>
</dbReference>
<evidence type="ECO:0008006" key="6">
    <source>
        <dbReference type="Google" id="ProtNLM"/>
    </source>
</evidence>
<sequence length="667" mass="74142">MFDPDVEGGGAVEKFDNYVPPTPPQPKVKKAAGTPSRKRTAAVSVGSPTASVSPVAKKPGSAKKKEKAGNSKLVEEPMMSIGIDFGTTHTGVAYAWSGNAQKIDVITDWDDTNSDQVKIPSAIKFLAEGPEVSKWGAMAKNATGALKWFKLLLVDAADLSQDVRASAYLQEARNQLHHLGMTAVEVIALFLEKVWNHCISKIKVAEGLDTVETSRFHVVITLPAIWPHYSRDRMRQAVVRAGILKKRLGVGQTTLSFVAEPEAAALATLSGVDGRHDIRIMDNFVIVDCGGGTVDAISYKVTKTDTMIVREAATGEGALCGAIFVDNRFRSLLVKKLKDFSEDAMQRLRERDIQELMKSVWENGIRSQFTGEENEWIIRQPQKLVNSNMFVDEDDDDDNAGYPTFTITSEEVKEVFRPIVERIHELVEAQIRNVLTKTGKLPKYITLVGGFGRCKYLQRYLSSRCGGVEILQKGGTEPWSAICRGAVIHGLTHEKFDSALAVQVRSRIARASYGIVCQEEFEPEIHLAQDRIWDEDQQTYKAGNQFKPLIKRGEDIPVDKKFRLQLFKIETDYSSDISTSVWMSKSKVPPTRKDGSVSKLCEIRWNKDIEEGELEDFVNSNGGEFLRVDFTTEMKFSGGAVEFSIFHDGKLQAQENVAVEFKDHGDV</sequence>
<dbReference type="GO" id="GO:0005524">
    <property type="term" value="F:ATP binding"/>
    <property type="evidence" value="ECO:0007669"/>
    <property type="project" value="UniProtKB-KW"/>
</dbReference>
<protein>
    <recommendedName>
        <fullName evidence="6">Actin-like ATPase domain-containing protein</fullName>
    </recommendedName>
</protein>
<evidence type="ECO:0000313" key="5">
    <source>
        <dbReference type="Proteomes" id="UP001265746"/>
    </source>
</evidence>
<dbReference type="PANTHER" id="PTHR14187:SF5">
    <property type="entry name" value="HEAT SHOCK 70 KDA PROTEIN 12A"/>
    <property type="match status" value="1"/>
</dbReference>
<dbReference type="Proteomes" id="UP001265746">
    <property type="component" value="Unassembled WGS sequence"/>
</dbReference>
<evidence type="ECO:0000313" key="4">
    <source>
        <dbReference type="EMBL" id="KAK2614261.1"/>
    </source>
</evidence>
<keyword evidence="1" id="KW-0547">Nucleotide-binding</keyword>
<feature type="region of interest" description="Disordered" evidence="3">
    <location>
        <begin position="1"/>
        <end position="73"/>
    </location>
</feature>
<keyword evidence="2" id="KW-0067">ATP-binding</keyword>
<dbReference type="GO" id="GO:0140662">
    <property type="term" value="F:ATP-dependent protein folding chaperone"/>
    <property type="evidence" value="ECO:0007669"/>
    <property type="project" value="InterPro"/>
</dbReference>
<keyword evidence="5" id="KW-1185">Reference proteome</keyword>